<reference evidence="1 2" key="1">
    <citation type="submission" date="2016-06" db="EMBL/GenBank/DDBJ databases">
        <title>Comparative genomics of the ectomycorrhizal sister species Rhizopogon vinicolor and Rhizopogon vesiculosus (Basidiomycota: Boletales) reveals a divergence of the mating type B locus.</title>
        <authorList>
            <consortium name="DOE Joint Genome Institute"/>
            <person name="Mujic A.B."/>
            <person name="Kuo A."/>
            <person name="Tritt A."/>
            <person name="Lipzen A."/>
            <person name="Chen C."/>
            <person name="Johnson J."/>
            <person name="Sharma A."/>
            <person name="Barry K."/>
            <person name="Grigoriev I.V."/>
            <person name="Spatafora J.W."/>
        </authorList>
    </citation>
    <scope>NUCLEOTIDE SEQUENCE [LARGE SCALE GENOMIC DNA]</scope>
    <source>
        <strain evidence="1 2">AM-OR11-026</strain>
    </source>
</reference>
<name>A0A1B7MPN5_9AGAM</name>
<organism evidence="1 2">
    <name type="scientific">Rhizopogon vinicolor AM-OR11-026</name>
    <dbReference type="NCBI Taxonomy" id="1314800"/>
    <lineage>
        <taxon>Eukaryota</taxon>
        <taxon>Fungi</taxon>
        <taxon>Dikarya</taxon>
        <taxon>Basidiomycota</taxon>
        <taxon>Agaricomycotina</taxon>
        <taxon>Agaricomycetes</taxon>
        <taxon>Agaricomycetidae</taxon>
        <taxon>Boletales</taxon>
        <taxon>Suillineae</taxon>
        <taxon>Rhizopogonaceae</taxon>
        <taxon>Rhizopogon</taxon>
    </lineage>
</organism>
<dbReference type="InParanoid" id="A0A1B7MPN5"/>
<evidence type="ECO:0000313" key="2">
    <source>
        <dbReference type="Proteomes" id="UP000092154"/>
    </source>
</evidence>
<accession>A0A1B7MPN5</accession>
<sequence>MELPSGAYRAVDVNSRLFLCILLTLFPMISGLTQSVPELSDRLHNLEGASNDMRRISMTVSICPTLYVHMMYYHDGLRIITAERARHSSILSGTPS</sequence>
<protein>
    <submittedName>
        <fullName evidence="1">Uncharacterized protein</fullName>
    </submittedName>
</protein>
<keyword evidence="2" id="KW-1185">Reference proteome</keyword>
<evidence type="ECO:0000313" key="1">
    <source>
        <dbReference type="EMBL" id="OAX34560.1"/>
    </source>
</evidence>
<dbReference type="Proteomes" id="UP000092154">
    <property type="component" value="Unassembled WGS sequence"/>
</dbReference>
<dbReference type="EMBL" id="KV448595">
    <property type="protein sequence ID" value="OAX34560.1"/>
    <property type="molecule type" value="Genomic_DNA"/>
</dbReference>
<proteinExistence type="predicted"/>
<dbReference type="AlphaFoldDB" id="A0A1B7MPN5"/>
<dbReference type="OrthoDB" id="3053045at2759"/>
<gene>
    <name evidence="1" type="ORF">K503DRAFT_774409</name>
</gene>